<proteinExistence type="predicted"/>
<dbReference type="Pfam" id="PF00005">
    <property type="entry name" value="ABC_tran"/>
    <property type="match status" value="1"/>
</dbReference>
<dbReference type="NCBIfam" id="TIGR01727">
    <property type="entry name" value="oligo_HPY"/>
    <property type="match status" value="1"/>
</dbReference>
<dbReference type="SMART" id="SM00382">
    <property type="entry name" value="AAA"/>
    <property type="match status" value="1"/>
</dbReference>
<dbReference type="InterPro" id="IPR003593">
    <property type="entry name" value="AAA+_ATPase"/>
</dbReference>
<evidence type="ECO:0000256" key="1">
    <source>
        <dbReference type="ARBA" id="ARBA00004202"/>
    </source>
</evidence>
<evidence type="ECO:0000256" key="4">
    <source>
        <dbReference type="ARBA" id="ARBA00022741"/>
    </source>
</evidence>
<dbReference type="GO" id="GO:0005524">
    <property type="term" value="F:ATP binding"/>
    <property type="evidence" value="ECO:0007669"/>
    <property type="project" value="UniProtKB-KW"/>
</dbReference>
<dbReference type="PROSITE" id="PS50893">
    <property type="entry name" value="ABC_TRANSPORTER_2"/>
    <property type="match status" value="1"/>
</dbReference>
<feature type="domain" description="ABC transporter" evidence="7">
    <location>
        <begin position="11"/>
        <end position="262"/>
    </location>
</feature>
<keyword evidence="5" id="KW-0067">ATP-binding</keyword>
<comment type="subcellular location">
    <subcellularLocation>
        <location evidence="1">Cell membrane</location>
        <topology evidence="1">Peripheral membrane protein</topology>
    </subcellularLocation>
</comment>
<dbReference type="InterPro" id="IPR003439">
    <property type="entry name" value="ABC_transporter-like_ATP-bd"/>
</dbReference>
<dbReference type="GO" id="GO:0005886">
    <property type="term" value="C:plasma membrane"/>
    <property type="evidence" value="ECO:0007669"/>
    <property type="project" value="UniProtKB-SubCell"/>
</dbReference>
<dbReference type="Gene3D" id="3.40.50.300">
    <property type="entry name" value="P-loop containing nucleotide triphosphate hydrolases"/>
    <property type="match status" value="1"/>
</dbReference>
<dbReference type="FunFam" id="3.40.50.300:FF:000016">
    <property type="entry name" value="Oligopeptide ABC transporter ATP-binding component"/>
    <property type="match status" value="1"/>
</dbReference>
<dbReference type="CDD" id="cd03257">
    <property type="entry name" value="ABC_NikE_OppD_transporters"/>
    <property type="match status" value="1"/>
</dbReference>
<gene>
    <name evidence="8" type="ORF">METZ01_LOCUS152104</name>
</gene>
<name>A0A382ACH3_9ZZZZ</name>
<dbReference type="Pfam" id="PF08352">
    <property type="entry name" value="oligo_HPY"/>
    <property type="match status" value="1"/>
</dbReference>
<dbReference type="SUPFAM" id="SSF52540">
    <property type="entry name" value="P-loop containing nucleoside triphosphate hydrolases"/>
    <property type="match status" value="1"/>
</dbReference>
<protein>
    <recommendedName>
        <fullName evidence="7">ABC transporter domain-containing protein</fullName>
    </recommendedName>
</protein>
<sequence length="336" mass="36488">MGGALADSSLLQVNNLSVEFSTPLGTVKAVTDVSWLVSPGQILAIVGESGSGKSVTALSILQLIPTPPGRIVSGQVLFGKTDLLRLSEDQIRKFRGRKISMVFQEPMTSLNPVLSIGRQITEQMKLHLGLDTAEARERAIELLTRVGISEPKDRLRQYPHHFSGGMRQRVMIAMALSCDPELIIADEPTTALDVTIQAQILQLMQRLCREMNVGLVIITHNLGVVARYADRVSVMYAGRIVEEGDAGEIYAHPQHPYTYGLLNSVPRLDSARASNLIPIPGSPPDLVDLPPGCSFRPRCHIGRPNCEATIPELTGAVSGHQVACPYTAEISAETRM</sequence>
<organism evidence="8">
    <name type="scientific">marine metagenome</name>
    <dbReference type="NCBI Taxonomy" id="408172"/>
    <lineage>
        <taxon>unclassified sequences</taxon>
        <taxon>metagenomes</taxon>
        <taxon>ecological metagenomes</taxon>
    </lineage>
</organism>
<dbReference type="InterPro" id="IPR050388">
    <property type="entry name" value="ABC_Ni/Peptide_Import"/>
</dbReference>
<accession>A0A382ACH3</accession>
<keyword evidence="6" id="KW-0472">Membrane</keyword>
<evidence type="ECO:0000256" key="6">
    <source>
        <dbReference type="ARBA" id="ARBA00023136"/>
    </source>
</evidence>
<dbReference type="InterPro" id="IPR017871">
    <property type="entry name" value="ABC_transporter-like_CS"/>
</dbReference>
<dbReference type="GO" id="GO:0015833">
    <property type="term" value="P:peptide transport"/>
    <property type="evidence" value="ECO:0007669"/>
    <property type="project" value="InterPro"/>
</dbReference>
<dbReference type="InterPro" id="IPR013563">
    <property type="entry name" value="Oligopep_ABC_C"/>
</dbReference>
<dbReference type="PANTHER" id="PTHR43297:SF2">
    <property type="entry name" value="DIPEPTIDE TRANSPORT ATP-BINDING PROTEIN DPPD"/>
    <property type="match status" value="1"/>
</dbReference>
<dbReference type="AlphaFoldDB" id="A0A382ACH3"/>
<dbReference type="EMBL" id="UINC01024823">
    <property type="protein sequence ID" value="SVA99250.1"/>
    <property type="molecule type" value="Genomic_DNA"/>
</dbReference>
<keyword evidence="4" id="KW-0547">Nucleotide-binding</keyword>
<dbReference type="GO" id="GO:0016887">
    <property type="term" value="F:ATP hydrolysis activity"/>
    <property type="evidence" value="ECO:0007669"/>
    <property type="project" value="InterPro"/>
</dbReference>
<evidence type="ECO:0000313" key="8">
    <source>
        <dbReference type="EMBL" id="SVA99250.1"/>
    </source>
</evidence>
<reference evidence="8" key="1">
    <citation type="submission" date="2018-05" db="EMBL/GenBank/DDBJ databases">
        <authorList>
            <person name="Lanie J.A."/>
            <person name="Ng W.-L."/>
            <person name="Kazmierczak K.M."/>
            <person name="Andrzejewski T.M."/>
            <person name="Davidsen T.M."/>
            <person name="Wayne K.J."/>
            <person name="Tettelin H."/>
            <person name="Glass J.I."/>
            <person name="Rusch D."/>
            <person name="Podicherti R."/>
            <person name="Tsui H.-C.T."/>
            <person name="Winkler M.E."/>
        </authorList>
    </citation>
    <scope>NUCLEOTIDE SEQUENCE</scope>
</reference>
<keyword evidence="3" id="KW-1003">Cell membrane</keyword>
<dbReference type="InterPro" id="IPR027417">
    <property type="entry name" value="P-loop_NTPase"/>
</dbReference>
<keyword evidence="2" id="KW-0813">Transport</keyword>
<evidence type="ECO:0000256" key="3">
    <source>
        <dbReference type="ARBA" id="ARBA00022475"/>
    </source>
</evidence>
<evidence type="ECO:0000256" key="5">
    <source>
        <dbReference type="ARBA" id="ARBA00022840"/>
    </source>
</evidence>
<dbReference type="PANTHER" id="PTHR43297">
    <property type="entry name" value="OLIGOPEPTIDE TRANSPORT ATP-BINDING PROTEIN APPD"/>
    <property type="match status" value="1"/>
</dbReference>
<evidence type="ECO:0000259" key="7">
    <source>
        <dbReference type="PROSITE" id="PS50893"/>
    </source>
</evidence>
<dbReference type="PROSITE" id="PS00211">
    <property type="entry name" value="ABC_TRANSPORTER_1"/>
    <property type="match status" value="1"/>
</dbReference>
<evidence type="ECO:0000256" key="2">
    <source>
        <dbReference type="ARBA" id="ARBA00022448"/>
    </source>
</evidence>